<evidence type="ECO:0000256" key="2">
    <source>
        <dbReference type="ARBA" id="ARBA00022898"/>
    </source>
</evidence>
<dbReference type="Proteomes" id="UP000005413">
    <property type="component" value="Unassembled WGS sequence"/>
</dbReference>
<dbReference type="PANTHER" id="PTHR30511:SF3">
    <property type="entry name" value="LYSINE RACEMASE"/>
    <property type="match status" value="1"/>
</dbReference>
<dbReference type="PANTHER" id="PTHR30511">
    <property type="entry name" value="ALANINE RACEMASE"/>
    <property type="match status" value="1"/>
</dbReference>
<gene>
    <name evidence="5" type="ORF">SS7213T_08392</name>
</gene>
<dbReference type="GO" id="GO:0030170">
    <property type="term" value="F:pyridoxal phosphate binding"/>
    <property type="evidence" value="ECO:0007669"/>
    <property type="project" value="TreeGrafter"/>
</dbReference>
<dbReference type="Pfam" id="PF01168">
    <property type="entry name" value="Ala_racemase_N"/>
    <property type="match status" value="1"/>
</dbReference>
<feature type="domain" description="Alanine racemase N-terminal" evidence="4">
    <location>
        <begin position="6"/>
        <end position="220"/>
    </location>
</feature>
<evidence type="ECO:0000259" key="4">
    <source>
        <dbReference type="Pfam" id="PF01168"/>
    </source>
</evidence>
<dbReference type="PATRIC" id="fig|911238.3.peg.1453"/>
<sequence length="356" mass="40534">MAQLNINISKIKYNARVLKAIFENKNMQFTPVIKCIAGDKKIITGLKTLGITHFAESRINNIVNINDPDLSFTLLRAPSQQNIETMVNFVDSSIQTEMTTIQSINDVAGDLGKKHKIMLMVDWKDHREGVLTYDVIQYITEIIQLPHIHFMGLAFNFMCFKSQAPTEDDIFLMNQYVTSVERQLGFRLKIISGGNSSMIPQLLYNNLGKINDLRIGETLFRGVDTTSDKAIAMLYQDAITLEAEILEIKPRINTNNNEAILQAIVDVGYLDTKIEHLQPVQDNLEILGASSDHLMINLNSQAQYRVGDVLQFRLNYEALSHAMHMQHNHKVYEIDDNIETIIDYFDAQIPNKVEQC</sequence>
<name>G5JJL9_9STAP</name>
<dbReference type="AlphaFoldDB" id="G5JJL9"/>
<keyword evidence="3" id="KW-0413">Isomerase</keyword>
<dbReference type="RefSeq" id="WP_002464374.1">
    <property type="nucleotide sequence ID" value="NZ_AEUN01000452.1"/>
</dbReference>
<dbReference type="InterPro" id="IPR000821">
    <property type="entry name" value="Ala_racemase"/>
</dbReference>
<dbReference type="SUPFAM" id="SSF51419">
    <property type="entry name" value="PLP-binding barrel"/>
    <property type="match status" value="1"/>
</dbReference>
<keyword evidence="2" id="KW-0663">Pyridoxal phosphate</keyword>
<organism evidence="5 6">
    <name type="scientific">Staphylococcus simiae CCM 7213 = CCUG 51256</name>
    <dbReference type="NCBI Taxonomy" id="911238"/>
    <lineage>
        <taxon>Bacteria</taxon>
        <taxon>Bacillati</taxon>
        <taxon>Bacillota</taxon>
        <taxon>Bacilli</taxon>
        <taxon>Bacillales</taxon>
        <taxon>Staphylococcaceae</taxon>
        <taxon>Staphylococcus</taxon>
    </lineage>
</organism>
<dbReference type="OrthoDB" id="504078at2"/>
<reference evidence="5 6" key="1">
    <citation type="journal article" date="2012" name="BMC Genomics">
        <title>Comparative genomic analysis of the genus Staphylococcus including Staphylococcus aureus and its newly described sister species Staphylococcus simiae.</title>
        <authorList>
            <person name="Suzuki H."/>
            <person name="Lefebure T."/>
            <person name="Pavinski Bitar P."/>
            <person name="Stanhope M.J."/>
        </authorList>
    </citation>
    <scope>NUCLEOTIDE SEQUENCE [LARGE SCALE GENOMIC DNA]</scope>
    <source>
        <strain evidence="5 6">CCM 7213</strain>
    </source>
</reference>
<dbReference type="InterPro" id="IPR001608">
    <property type="entry name" value="Ala_racemase_N"/>
</dbReference>
<accession>G5JJL9</accession>
<dbReference type="InterPro" id="IPR029066">
    <property type="entry name" value="PLP-binding_barrel"/>
</dbReference>
<evidence type="ECO:0000256" key="1">
    <source>
        <dbReference type="ARBA" id="ARBA00001933"/>
    </source>
</evidence>
<dbReference type="EMBL" id="AEUN01000452">
    <property type="protein sequence ID" value="EHJ07617.1"/>
    <property type="molecule type" value="Genomic_DNA"/>
</dbReference>
<dbReference type="CDD" id="cd06815">
    <property type="entry name" value="PLPDE_III_AR_like_1"/>
    <property type="match status" value="1"/>
</dbReference>
<dbReference type="Gene3D" id="3.20.20.10">
    <property type="entry name" value="Alanine racemase"/>
    <property type="match status" value="1"/>
</dbReference>
<keyword evidence="6" id="KW-1185">Reference proteome</keyword>
<proteinExistence type="predicted"/>
<evidence type="ECO:0000256" key="3">
    <source>
        <dbReference type="ARBA" id="ARBA00023235"/>
    </source>
</evidence>
<comment type="cofactor">
    <cofactor evidence="1">
        <name>pyridoxal 5'-phosphate</name>
        <dbReference type="ChEBI" id="CHEBI:597326"/>
    </cofactor>
</comment>
<protein>
    <recommendedName>
        <fullName evidence="4">Alanine racemase N-terminal domain-containing protein</fullName>
    </recommendedName>
</protein>
<dbReference type="GO" id="GO:0008784">
    <property type="term" value="F:alanine racemase activity"/>
    <property type="evidence" value="ECO:0007669"/>
    <property type="project" value="TreeGrafter"/>
</dbReference>
<evidence type="ECO:0000313" key="5">
    <source>
        <dbReference type="EMBL" id="EHJ07617.1"/>
    </source>
</evidence>
<evidence type="ECO:0000313" key="6">
    <source>
        <dbReference type="Proteomes" id="UP000005413"/>
    </source>
</evidence>
<comment type="caution">
    <text evidence="5">The sequence shown here is derived from an EMBL/GenBank/DDBJ whole genome shotgun (WGS) entry which is preliminary data.</text>
</comment>
<dbReference type="GO" id="GO:0005829">
    <property type="term" value="C:cytosol"/>
    <property type="evidence" value="ECO:0007669"/>
    <property type="project" value="TreeGrafter"/>
</dbReference>